<evidence type="ECO:0000313" key="1">
    <source>
        <dbReference type="EMBL" id="KIM59749.1"/>
    </source>
</evidence>
<dbReference type="Proteomes" id="UP000053989">
    <property type="component" value="Unassembled WGS sequence"/>
</dbReference>
<dbReference type="AlphaFoldDB" id="A0A0C3DU83"/>
<accession>A0A0C3DU83</accession>
<proteinExistence type="predicted"/>
<gene>
    <name evidence="1" type="ORF">SCLCIDRAFT_27140</name>
</gene>
<reference evidence="1 2" key="1">
    <citation type="submission" date="2014-04" db="EMBL/GenBank/DDBJ databases">
        <authorList>
            <consortium name="DOE Joint Genome Institute"/>
            <person name="Kuo A."/>
            <person name="Kohler A."/>
            <person name="Nagy L.G."/>
            <person name="Floudas D."/>
            <person name="Copeland A."/>
            <person name="Barry K.W."/>
            <person name="Cichocki N."/>
            <person name="Veneault-Fourrey C."/>
            <person name="LaButti K."/>
            <person name="Lindquist E.A."/>
            <person name="Lipzen A."/>
            <person name="Lundell T."/>
            <person name="Morin E."/>
            <person name="Murat C."/>
            <person name="Sun H."/>
            <person name="Tunlid A."/>
            <person name="Henrissat B."/>
            <person name="Grigoriev I.V."/>
            <person name="Hibbett D.S."/>
            <person name="Martin F."/>
            <person name="Nordberg H.P."/>
            <person name="Cantor M.N."/>
            <person name="Hua S.X."/>
        </authorList>
    </citation>
    <scope>NUCLEOTIDE SEQUENCE [LARGE SCALE GENOMIC DNA]</scope>
    <source>
        <strain evidence="1 2">Foug A</strain>
    </source>
</reference>
<dbReference type="InParanoid" id="A0A0C3DU83"/>
<evidence type="ECO:0000313" key="2">
    <source>
        <dbReference type="Proteomes" id="UP000053989"/>
    </source>
</evidence>
<name>A0A0C3DU83_9AGAM</name>
<dbReference type="HOGENOM" id="CLU_1750775_0_0_1"/>
<organism evidence="1 2">
    <name type="scientific">Scleroderma citrinum Foug A</name>
    <dbReference type="NCBI Taxonomy" id="1036808"/>
    <lineage>
        <taxon>Eukaryota</taxon>
        <taxon>Fungi</taxon>
        <taxon>Dikarya</taxon>
        <taxon>Basidiomycota</taxon>
        <taxon>Agaricomycotina</taxon>
        <taxon>Agaricomycetes</taxon>
        <taxon>Agaricomycetidae</taxon>
        <taxon>Boletales</taxon>
        <taxon>Sclerodermatineae</taxon>
        <taxon>Sclerodermataceae</taxon>
        <taxon>Scleroderma</taxon>
    </lineage>
</organism>
<keyword evidence="2" id="KW-1185">Reference proteome</keyword>
<sequence>MATAFAPNDASVPEVLRKRIESWHYVQPKTQFHQYGPLNAYLSLKFPPDKFLMKPQALLQQLWDMAGMEQADLDSLRAFILGVDNQMIDIDDPTKVELKKWTSIDSQGGLVHADKYHYPNFVVTAYGKSSDYGEDGDVIRLVIEVGSLG</sequence>
<dbReference type="EMBL" id="KN822070">
    <property type="protein sequence ID" value="KIM59749.1"/>
    <property type="molecule type" value="Genomic_DNA"/>
</dbReference>
<protein>
    <submittedName>
        <fullName evidence="1">Uncharacterized protein</fullName>
    </submittedName>
</protein>
<dbReference type="OrthoDB" id="2755432at2759"/>
<reference evidence="2" key="2">
    <citation type="submission" date="2015-01" db="EMBL/GenBank/DDBJ databases">
        <title>Evolutionary Origins and Diversification of the Mycorrhizal Mutualists.</title>
        <authorList>
            <consortium name="DOE Joint Genome Institute"/>
            <consortium name="Mycorrhizal Genomics Consortium"/>
            <person name="Kohler A."/>
            <person name="Kuo A."/>
            <person name="Nagy L.G."/>
            <person name="Floudas D."/>
            <person name="Copeland A."/>
            <person name="Barry K.W."/>
            <person name="Cichocki N."/>
            <person name="Veneault-Fourrey C."/>
            <person name="LaButti K."/>
            <person name="Lindquist E.A."/>
            <person name="Lipzen A."/>
            <person name="Lundell T."/>
            <person name="Morin E."/>
            <person name="Murat C."/>
            <person name="Riley R."/>
            <person name="Ohm R."/>
            <person name="Sun H."/>
            <person name="Tunlid A."/>
            <person name="Henrissat B."/>
            <person name="Grigoriev I.V."/>
            <person name="Hibbett D.S."/>
            <person name="Martin F."/>
        </authorList>
    </citation>
    <scope>NUCLEOTIDE SEQUENCE [LARGE SCALE GENOMIC DNA]</scope>
    <source>
        <strain evidence="2">Foug A</strain>
    </source>
</reference>